<organism evidence="2 3">
    <name type="scientific">Candidatus Protofrankia californiensis</name>
    <dbReference type="NCBI Taxonomy" id="1839754"/>
    <lineage>
        <taxon>Bacteria</taxon>
        <taxon>Bacillati</taxon>
        <taxon>Actinomycetota</taxon>
        <taxon>Actinomycetes</taxon>
        <taxon>Frankiales</taxon>
        <taxon>Frankiaceae</taxon>
        <taxon>Protofrankia</taxon>
    </lineage>
</organism>
<evidence type="ECO:0000259" key="1">
    <source>
        <dbReference type="Pfam" id="PF11716"/>
    </source>
</evidence>
<dbReference type="Pfam" id="PF11716">
    <property type="entry name" value="MDMPI_N"/>
    <property type="match status" value="1"/>
</dbReference>
<name>A0A1C3NSP1_9ACTN</name>
<dbReference type="Proteomes" id="UP000199013">
    <property type="component" value="Unassembled WGS sequence"/>
</dbReference>
<feature type="domain" description="Mycothiol-dependent maleylpyruvate isomerase metal-binding" evidence="1">
    <location>
        <begin position="12"/>
        <end position="146"/>
    </location>
</feature>
<protein>
    <submittedName>
        <fullName evidence="2">Mycothiol-dependent maleylpyruvate isomerase</fullName>
    </submittedName>
</protein>
<dbReference type="EMBL" id="FLUV01000006">
    <property type="protein sequence ID" value="SBW16996.1"/>
    <property type="molecule type" value="Genomic_DNA"/>
</dbReference>
<keyword evidence="2" id="KW-0670">Pyruvate</keyword>
<reference evidence="3" key="1">
    <citation type="submission" date="2016-02" db="EMBL/GenBank/DDBJ databases">
        <authorList>
            <person name="Wibberg D."/>
        </authorList>
    </citation>
    <scope>NUCLEOTIDE SEQUENCE [LARGE SCALE GENOMIC DNA]</scope>
</reference>
<dbReference type="SUPFAM" id="SSF109854">
    <property type="entry name" value="DinB/YfiT-like putative metalloenzymes"/>
    <property type="match status" value="1"/>
</dbReference>
<dbReference type="GO" id="GO:0016853">
    <property type="term" value="F:isomerase activity"/>
    <property type="evidence" value="ECO:0007669"/>
    <property type="project" value="UniProtKB-KW"/>
</dbReference>
<sequence>MPRAWIAGCIASHRHVEEVAAKVTDACARRSSLLPGWTVGHLLTHLARNADAQSGMIAAARKGGIRPMYLGGAVQRDGDIEAGSGRSAAALVDDLLSACARLETAWAEADEATWATGVGLRHGSVVTLADLVLYRWREAEIHLVDLGLVDLGGPSWEGLDAGYVDAEWELTLRDLASRIPAGITVVLASGNRPSRAFGSGSGTGAGAGAGDDRVVVEAPVADTLRWLTGRGGKDSWPTLLPWT</sequence>
<dbReference type="InterPro" id="IPR017517">
    <property type="entry name" value="Maleyloyr_isom"/>
</dbReference>
<keyword evidence="3" id="KW-1185">Reference proteome</keyword>
<proteinExistence type="predicted"/>
<dbReference type="AlphaFoldDB" id="A0A1C3NSP1"/>
<dbReference type="GO" id="GO:0046872">
    <property type="term" value="F:metal ion binding"/>
    <property type="evidence" value="ECO:0007669"/>
    <property type="project" value="InterPro"/>
</dbReference>
<evidence type="ECO:0000313" key="2">
    <source>
        <dbReference type="EMBL" id="SBW16996.1"/>
    </source>
</evidence>
<evidence type="ECO:0000313" key="3">
    <source>
        <dbReference type="Proteomes" id="UP000199013"/>
    </source>
</evidence>
<dbReference type="Gene3D" id="1.20.120.450">
    <property type="entry name" value="dinb family like domain"/>
    <property type="match status" value="1"/>
</dbReference>
<accession>A0A1C3NSP1</accession>
<dbReference type="NCBIfam" id="TIGR03083">
    <property type="entry name" value="maleylpyruvate isomerase family mycothiol-dependent enzyme"/>
    <property type="match status" value="1"/>
</dbReference>
<keyword evidence="2" id="KW-0413">Isomerase</keyword>
<dbReference type="InterPro" id="IPR024344">
    <property type="entry name" value="MDMPI_metal-binding"/>
</dbReference>
<dbReference type="InterPro" id="IPR034660">
    <property type="entry name" value="DinB/YfiT-like"/>
</dbReference>
<gene>
    <name evidence="2" type="ORF">FDG2_0019</name>
</gene>